<comment type="caution">
    <text evidence="3">The sequence shown here is derived from an EMBL/GenBank/DDBJ whole genome shotgun (WGS) entry which is preliminary data.</text>
</comment>
<dbReference type="PANTHER" id="PTHR30404">
    <property type="entry name" value="N-ACETYLMURAMOYL-L-ALANINE AMIDASE"/>
    <property type="match status" value="1"/>
</dbReference>
<dbReference type="InterPro" id="IPR050695">
    <property type="entry name" value="N-acetylmuramoyl_amidase_3"/>
</dbReference>
<keyword evidence="1" id="KW-0378">Hydrolase</keyword>
<reference evidence="3 4" key="1">
    <citation type="submission" date="2019-09" db="EMBL/GenBank/DDBJ databases">
        <title>Actinomadura physcomitrii sp. nov., a novel actinomycete isolated from moss [Physcomitrium sphaericum (Ludw) Fuernr].</title>
        <authorList>
            <person name="Zhuang X."/>
            <person name="Liu C."/>
        </authorList>
    </citation>
    <scope>NUCLEOTIDE SEQUENCE [LARGE SCALE GENOMIC DNA]</scope>
    <source>
        <strain evidence="3 4">HMC1</strain>
    </source>
</reference>
<dbReference type="Gene3D" id="3.40.630.40">
    <property type="entry name" value="Zn-dependent exopeptidases"/>
    <property type="match status" value="1"/>
</dbReference>
<dbReference type="EMBL" id="WBMT01000003">
    <property type="protein sequence ID" value="KAB2350799.1"/>
    <property type="molecule type" value="Genomic_DNA"/>
</dbReference>
<feature type="domain" description="MurNAc-LAA" evidence="2">
    <location>
        <begin position="140"/>
        <end position="262"/>
    </location>
</feature>
<proteinExistence type="predicted"/>
<evidence type="ECO:0000313" key="3">
    <source>
        <dbReference type="EMBL" id="KAB2350799.1"/>
    </source>
</evidence>
<dbReference type="RefSeq" id="WP_151559198.1">
    <property type="nucleotide sequence ID" value="NZ_WBMT01000003.1"/>
</dbReference>
<dbReference type="Pfam" id="PF01520">
    <property type="entry name" value="Amidase_3"/>
    <property type="match status" value="1"/>
</dbReference>
<dbReference type="OrthoDB" id="3268878at2"/>
<accession>A0A6H9YUR5</accession>
<dbReference type="GO" id="GO:0030288">
    <property type="term" value="C:outer membrane-bounded periplasmic space"/>
    <property type="evidence" value="ECO:0007669"/>
    <property type="project" value="TreeGrafter"/>
</dbReference>
<name>A0A6H9YUR5_9ACTN</name>
<evidence type="ECO:0000259" key="2">
    <source>
        <dbReference type="SMART" id="SM00646"/>
    </source>
</evidence>
<dbReference type="AlphaFoldDB" id="A0A6H9YUR5"/>
<gene>
    <name evidence="3" type="ORF">F8566_07430</name>
</gene>
<organism evidence="3 4">
    <name type="scientific">Actinomadura rudentiformis</name>
    <dbReference type="NCBI Taxonomy" id="359158"/>
    <lineage>
        <taxon>Bacteria</taxon>
        <taxon>Bacillati</taxon>
        <taxon>Actinomycetota</taxon>
        <taxon>Actinomycetes</taxon>
        <taxon>Streptosporangiales</taxon>
        <taxon>Thermomonosporaceae</taxon>
        <taxon>Actinomadura</taxon>
    </lineage>
</organism>
<dbReference type="Proteomes" id="UP000468735">
    <property type="component" value="Unassembled WGS sequence"/>
</dbReference>
<dbReference type="SUPFAM" id="SSF53187">
    <property type="entry name" value="Zn-dependent exopeptidases"/>
    <property type="match status" value="1"/>
</dbReference>
<dbReference type="PANTHER" id="PTHR30404:SF0">
    <property type="entry name" value="N-ACETYLMURAMOYL-L-ALANINE AMIDASE AMIC"/>
    <property type="match status" value="1"/>
</dbReference>
<protein>
    <submittedName>
        <fullName evidence="3">N-acetylmuramoyl-L-alanine amidase</fullName>
    </submittedName>
</protein>
<sequence length="267" mass="28371">MLTRRIVGTGTVAVVVATTGVVLVGLNVGAASSDARPAAAKAQPVAAKPRPLAGKVIVIDPGHNGLNYKYPKVINRKVPAGPKKKACDTTGTATSSGYAEHAFTFDMAQRLAKILRAQGATVRLTRPNNRGVGPCINERAAIANRLRAHAAISIHADGAPSSRRGFHVILPGYVKGYTGPIVKPSKRLGYDVRAAFRKVQPYANYVGGDGLDVRTDLGGLNMSKVPKVFIECGNMRNRTDASRLKSAAWRQKAAQRLAVGLGVYLRR</sequence>
<dbReference type="GO" id="GO:0008745">
    <property type="term" value="F:N-acetylmuramoyl-L-alanine amidase activity"/>
    <property type="evidence" value="ECO:0007669"/>
    <property type="project" value="InterPro"/>
</dbReference>
<dbReference type="InterPro" id="IPR002508">
    <property type="entry name" value="MurNAc-LAA_cat"/>
</dbReference>
<evidence type="ECO:0000313" key="4">
    <source>
        <dbReference type="Proteomes" id="UP000468735"/>
    </source>
</evidence>
<dbReference type="GO" id="GO:0009253">
    <property type="term" value="P:peptidoglycan catabolic process"/>
    <property type="evidence" value="ECO:0007669"/>
    <property type="project" value="InterPro"/>
</dbReference>
<keyword evidence="4" id="KW-1185">Reference proteome</keyword>
<dbReference type="CDD" id="cd02696">
    <property type="entry name" value="MurNAc-LAA"/>
    <property type="match status" value="1"/>
</dbReference>
<evidence type="ECO:0000256" key="1">
    <source>
        <dbReference type="ARBA" id="ARBA00022801"/>
    </source>
</evidence>
<dbReference type="SMART" id="SM00646">
    <property type="entry name" value="Ami_3"/>
    <property type="match status" value="1"/>
</dbReference>